<proteinExistence type="predicted"/>
<dbReference type="AlphaFoldDB" id="A0A7L5C0E4"/>
<evidence type="ECO:0000256" key="1">
    <source>
        <dbReference type="SAM" id="MobiDB-lite"/>
    </source>
</evidence>
<evidence type="ECO:0000313" key="2">
    <source>
        <dbReference type="EMBL" id="QIE56853.1"/>
    </source>
</evidence>
<gene>
    <name evidence="2" type="ORF">G5B40_16265</name>
</gene>
<accession>A0A7L5C0E4</accession>
<dbReference type="KEGG" id="hdh:G5B40_16265"/>
<reference evidence="2 3" key="1">
    <citation type="submission" date="2020-02" db="EMBL/GenBank/DDBJ databases">
        <title>complete genome sequence of Rhodobacteraceae bacterium.</title>
        <authorList>
            <person name="Park J."/>
            <person name="Kim Y.-S."/>
            <person name="Kim K.-H."/>
        </authorList>
    </citation>
    <scope>NUCLEOTIDE SEQUENCE [LARGE SCALE GENOMIC DNA]</scope>
    <source>
        <strain evidence="2 3">RR4-56</strain>
    </source>
</reference>
<dbReference type="EMBL" id="CP049056">
    <property type="protein sequence ID" value="QIE56853.1"/>
    <property type="molecule type" value="Genomic_DNA"/>
</dbReference>
<sequence length="106" mass="10721">MAHTPRLKRGAYPTFALVASGLLVASLGACVGSGPEIFRKVPVSATVTDESNADWPRLADIPPAPPPGVHTDATPDPALGDAAQIDAAVSAEAAETRRAALAGPIE</sequence>
<dbReference type="Proteomes" id="UP000503336">
    <property type="component" value="Chromosome"/>
</dbReference>
<dbReference type="RefSeq" id="WP_165100700.1">
    <property type="nucleotide sequence ID" value="NZ_CP049056.1"/>
</dbReference>
<keyword evidence="3" id="KW-1185">Reference proteome</keyword>
<feature type="region of interest" description="Disordered" evidence="1">
    <location>
        <begin position="46"/>
        <end position="79"/>
    </location>
</feature>
<name>A0A7L5C0E4_9RHOB</name>
<dbReference type="PROSITE" id="PS51257">
    <property type="entry name" value="PROKAR_LIPOPROTEIN"/>
    <property type="match status" value="1"/>
</dbReference>
<evidence type="ECO:0008006" key="4">
    <source>
        <dbReference type="Google" id="ProtNLM"/>
    </source>
</evidence>
<protein>
    <recommendedName>
        <fullName evidence="4">DUF3035 domain-containing protein</fullName>
    </recommendedName>
</protein>
<organism evidence="2 3">
    <name type="scientific">Pikeienuella piscinae</name>
    <dbReference type="NCBI Taxonomy" id="2748098"/>
    <lineage>
        <taxon>Bacteria</taxon>
        <taxon>Pseudomonadati</taxon>
        <taxon>Pseudomonadota</taxon>
        <taxon>Alphaproteobacteria</taxon>
        <taxon>Rhodobacterales</taxon>
        <taxon>Paracoccaceae</taxon>
        <taxon>Pikeienuella</taxon>
    </lineage>
</organism>
<evidence type="ECO:0000313" key="3">
    <source>
        <dbReference type="Proteomes" id="UP000503336"/>
    </source>
</evidence>